<keyword evidence="1" id="KW-0472">Membrane</keyword>
<accession>A0ABS2RFP3</accession>
<evidence type="ECO:0000256" key="1">
    <source>
        <dbReference type="SAM" id="Phobius"/>
    </source>
</evidence>
<dbReference type="EMBL" id="JAFBCF010000001">
    <property type="protein sequence ID" value="MBM7797362.1"/>
    <property type="molecule type" value="Genomic_DNA"/>
</dbReference>
<dbReference type="Proteomes" id="UP000704762">
    <property type="component" value="Unassembled WGS sequence"/>
</dbReference>
<keyword evidence="1" id="KW-1133">Transmembrane helix</keyword>
<name>A0ABS2RFP3_9ACTN</name>
<proteinExistence type="predicted"/>
<protein>
    <submittedName>
        <fullName evidence="2">Uncharacterized protein</fullName>
    </submittedName>
</protein>
<reference evidence="2 3" key="1">
    <citation type="submission" date="2021-01" db="EMBL/GenBank/DDBJ databases">
        <title>Sequencing the genomes of 1000 actinobacteria strains.</title>
        <authorList>
            <person name="Klenk H.-P."/>
        </authorList>
    </citation>
    <scope>NUCLEOTIDE SEQUENCE [LARGE SCALE GENOMIC DNA]</scope>
    <source>
        <strain evidence="2 3">DSM 18662</strain>
    </source>
</reference>
<sequence>MKWVKKILLILVVTFAAFYLITRPADAASAVRGVFDAIGSAFSSIMTFFTSLAG</sequence>
<keyword evidence="3" id="KW-1185">Reference proteome</keyword>
<evidence type="ECO:0000313" key="2">
    <source>
        <dbReference type="EMBL" id="MBM7797362.1"/>
    </source>
</evidence>
<keyword evidence="1" id="KW-0812">Transmembrane</keyword>
<comment type="caution">
    <text evidence="2">The sequence shown here is derived from an EMBL/GenBank/DDBJ whole genome shotgun (WGS) entry which is preliminary data.</text>
</comment>
<feature type="transmembrane region" description="Helical" evidence="1">
    <location>
        <begin position="37"/>
        <end position="53"/>
    </location>
</feature>
<dbReference type="RefSeq" id="WP_204916069.1">
    <property type="nucleotide sequence ID" value="NZ_BAAAQP010000003.1"/>
</dbReference>
<organism evidence="2 3">
    <name type="scientific">Microlunatus panaciterrae</name>
    <dbReference type="NCBI Taxonomy" id="400768"/>
    <lineage>
        <taxon>Bacteria</taxon>
        <taxon>Bacillati</taxon>
        <taxon>Actinomycetota</taxon>
        <taxon>Actinomycetes</taxon>
        <taxon>Propionibacteriales</taxon>
        <taxon>Propionibacteriaceae</taxon>
        <taxon>Microlunatus</taxon>
    </lineage>
</organism>
<gene>
    <name evidence="2" type="ORF">JOE57_000283</name>
</gene>
<evidence type="ECO:0000313" key="3">
    <source>
        <dbReference type="Proteomes" id="UP000704762"/>
    </source>
</evidence>